<evidence type="ECO:0000256" key="1">
    <source>
        <dbReference type="SAM" id="MobiDB-lite"/>
    </source>
</evidence>
<feature type="region of interest" description="Disordered" evidence="1">
    <location>
        <begin position="1"/>
        <end position="85"/>
    </location>
</feature>
<keyword evidence="3" id="KW-1185">Reference proteome</keyword>
<evidence type="ECO:0000313" key="3">
    <source>
        <dbReference type="Proteomes" id="UP001153269"/>
    </source>
</evidence>
<feature type="compositionally biased region" description="Basic and acidic residues" evidence="1">
    <location>
        <begin position="14"/>
        <end position="29"/>
    </location>
</feature>
<organism evidence="2 3">
    <name type="scientific">Pleuronectes platessa</name>
    <name type="common">European plaice</name>
    <dbReference type="NCBI Taxonomy" id="8262"/>
    <lineage>
        <taxon>Eukaryota</taxon>
        <taxon>Metazoa</taxon>
        <taxon>Chordata</taxon>
        <taxon>Craniata</taxon>
        <taxon>Vertebrata</taxon>
        <taxon>Euteleostomi</taxon>
        <taxon>Actinopterygii</taxon>
        <taxon>Neopterygii</taxon>
        <taxon>Teleostei</taxon>
        <taxon>Neoteleostei</taxon>
        <taxon>Acanthomorphata</taxon>
        <taxon>Carangaria</taxon>
        <taxon>Pleuronectiformes</taxon>
        <taxon>Pleuronectoidei</taxon>
        <taxon>Pleuronectidae</taxon>
        <taxon>Pleuronectes</taxon>
    </lineage>
</organism>
<accession>A0A9N7YRL7</accession>
<protein>
    <submittedName>
        <fullName evidence="2">Uncharacterized protein</fullName>
    </submittedName>
</protein>
<comment type="caution">
    <text evidence="2">The sequence shown here is derived from an EMBL/GenBank/DDBJ whole genome shotgun (WGS) entry which is preliminary data.</text>
</comment>
<dbReference type="AlphaFoldDB" id="A0A9N7YRL7"/>
<evidence type="ECO:0000313" key="2">
    <source>
        <dbReference type="EMBL" id="CAB1435426.1"/>
    </source>
</evidence>
<proteinExistence type="predicted"/>
<gene>
    <name evidence="2" type="ORF">PLEPLA_LOCUS23501</name>
</gene>
<dbReference type="Proteomes" id="UP001153269">
    <property type="component" value="Unassembled WGS sequence"/>
</dbReference>
<feature type="compositionally biased region" description="Polar residues" evidence="1">
    <location>
        <begin position="58"/>
        <end position="68"/>
    </location>
</feature>
<name>A0A9N7YRL7_PLEPL</name>
<reference evidence="2" key="1">
    <citation type="submission" date="2020-03" db="EMBL/GenBank/DDBJ databases">
        <authorList>
            <person name="Weist P."/>
        </authorList>
    </citation>
    <scope>NUCLEOTIDE SEQUENCE</scope>
</reference>
<dbReference type="EMBL" id="CADEAL010001773">
    <property type="protein sequence ID" value="CAB1435426.1"/>
    <property type="molecule type" value="Genomic_DNA"/>
</dbReference>
<sequence>MIKAVINCTQTNQDVERRTSSRADQAGREEEMEERWEGGCGPQTSHLLPLLPRGLQGMGTSLTSNQAPAPNAPTGPSAGLRPEFT</sequence>